<proteinExistence type="predicted"/>
<organism evidence="2 3">
    <name type="scientific">candidate division MSBL1 archaeon SCGC-AAA259M10</name>
    <dbReference type="NCBI Taxonomy" id="1698270"/>
    <lineage>
        <taxon>Archaea</taxon>
        <taxon>Methanobacteriati</taxon>
        <taxon>Methanobacteriota</taxon>
        <taxon>candidate division MSBL1</taxon>
    </lineage>
</organism>
<gene>
    <name evidence="2" type="ORF">AKJ40_05000</name>
</gene>
<evidence type="ECO:0000256" key="1">
    <source>
        <dbReference type="SAM" id="Phobius"/>
    </source>
</evidence>
<keyword evidence="1" id="KW-1133">Transmembrane helix</keyword>
<feature type="transmembrane region" description="Helical" evidence="1">
    <location>
        <begin position="43"/>
        <end position="62"/>
    </location>
</feature>
<dbReference type="EMBL" id="LHXU01000125">
    <property type="protein sequence ID" value="KXA97995.1"/>
    <property type="molecule type" value="Genomic_DNA"/>
</dbReference>
<name>A0A133UUW2_9EURY</name>
<protein>
    <submittedName>
        <fullName evidence="2">Uncharacterized protein</fullName>
    </submittedName>
</protein>
<keyword evidence="3" id="KW-1185">Reference proteome</keyword>
<sequence>MKNFHKRLVSAILIGAVLGIFCILGVGIRLGFSGNEWYLFGMWYNRVLMGILIGLAGSWKIVTGKENRTKNAVVRGLILGVIVTSAVLFSTSFKDLPSWGAGIVYGVIIDIGATHLSE</sequence>
<reference evidence="2 3" key="1">
    <citation type="journal article" date="2016" name="Sci. Rep.">
        <title>Metabolic traits of an uncultured archaeal lineage -MSBL1- from brine pools of the Red Sea.</title>
        <authorList>
            <person name="Mwirichia R."/>
            <person name="Alam I."/>
            <person name="Rashid M."/>
            <person name="Vinu M."/>
            <person name="Ba-Alawi W."/>
            <person name="Anthony Kamau A."/>
            <person name="Kamanda Ngugi D."/>
            <person name="Goker M."/>
            <person name="Klenk H.P."/>
            <person name="Bajic V."/>
            <person name="Stingl U."/>
        </authorList>
    </citation>
    <scope>NUCLEOTIDE SEQUENCE [LARGE SCALE GENOMIC DNA]</scope>
    <source>
        <strain evidence="2">SCGC-AAA259M10</strain>
    </source>
</reference>
<evidence type="ECO:0000313" key="2">
    <source>
        <dbReference type="EMBL" id="KXA97995.1"/>
    </source>
</evidence>
<dbReference type="Proteomes" id="UP000070341">
    <property type="component" value="Unassembled WGS sequence"/>
</dbReference>
<comment type="caution">
    <text evidence="2">The sequence shown here is derived from an EMBL/GenBank/DDBJ whole genome shotgun (WGS) entry which is preliminary data.</text>
</comment>
<evidence type="ECO:0000313" key="3">
    <source>
        <dbReference type="Proteomes" id="UP000070341"/>
    </source>
</evidence>
<accession>A0A133UUW2</accession>
<keyword evidence="1" id="KW-0812">Transmembrane</keyword>
<keyword evidence="1" id="KW-0472">Membrane</keyword>
<dbReference type="AlphaFoldDB" id="A0A133UUW2"/>
<feature type="transmembrane region" description="Helical" evidence="1">
    <location>
        <begin position="12"/>
        <end position="31"/>
    </location>
</feature>
<feature type="transmembrane region" description="Helical" evidence="1">
    <location>
        <begin position="74"/>
        <end position="93"/>
    </location>
</feature>